<keyword evidence="3" id="KW-1185">Reference proteome</keyword>
<name>A0A811QRT3_9POAL</name>
<dbReference type="AlphaFoldDB" id="A0A811QRT3"/>
<accession>A0A811QRT3</accession>
<feature type="region of interest" description="Disordered" evidence="1">
    <location>
        <begin position="95"/>
        <end position="118"/>
    </location>
</feature>
<protein>
    <submittedName>
        <fullName evidence="2">Uncharacterized protein</fullName>
    </submittedName>
</protein>
<dbReference type="Proteomes" id="UP000604825">
    <property type="component" value="Unassembled WGS sequence"/>
</dbReference>
<proteinExistence type="predicted"/>
<feature type="region of interest" description="Disordered" evidence="1">
    <location>
        <begin position="30"/>
        <end position="58"/>
    </location>
</feature>
<organism evidence="2 3">
    <name type="scientific">Miscanthus lutarioriparius</name>
    <dbReference type="NCBI Taxonomy" id="422564"/>
    <lineage>
        <taxon>Eukaryota</taxon>
        <taxon>Viridiplantae</taxon>
        <taxon>Streptophyta</taxon>
        <taxon>Embryophyta</taxon>
        <taxon>Tracheophyta</taxon>
        <taxon>Spermatophyta</taxon>
        <taxon>Magnoliopsida</taxon>
        <taxon>Liliopsida</taxon>
        <taxon>Poales</taxon>
        <taxon>Poaceae</taxon>
        <taxon>PACMAD clade</taxon>
        <taxon>Panicoideae</taxon>
        <taxon>Andropogonodae</taxon>
        <taxon>Andropogoneae</taxon>
        <taxon>Saccharinae</taxon>
        <taxon>Miscanthus</taxon>
    </lineage>
</organism>
<evidence type="ECO:0000313" key="2">
    <source>
        <dbReference type="EMBL" id="CAD6263813.1"/>
    </source>
</evidence>
<comment type="caution">
    <text evidence="2">The sequence shown here is derived from an EMBL/GenBank/DDBJ whole genome shotgun (WGS) entry which is preliminary data.</text>
</comment>
<reference evidence="2" key="1">
    <citation type="submission" date="2020-10" db="EMBL/GenBank/DDBJ databases">
        <authorList>
            <person name="Han B."/>
            <person name="Lu T."/>
            <person name="Zhao Q."/>
            <person name="Huang X."/>
            <person name="Zhao Y."/>
        </authorList>
    </citation>
    <scope>NUCLEOTIDE SEQUENCE</scope>
</reference>
<sequence length="118" mass="12315">MASYHVQMKRFVSALSVKASTTCIEDGVARHPIARGPTGGVKAGYRGNHARPAPHLSRREAGVGEYHCGGWYISIYSDGDGRAAGGSQGPAVAGWVGGNGRMRDANGELRQGAPPLRA</sequence>
<dbReference type="EMBL" id="CAJGYO010000012">
    <property type="protein sequence ID" value="CAD6263813.1"/>
    <property type="molecule type" value="Genomic_DNA"/>
</dbReference>
<gene>
    <name evidence="2" type="ORF">NCGR_LOCUS47118</name>
</gene>
<evidence type="ECO:0000256" key="1">
    <source>
        <dbReference type="SAM" id="MobiDB-lite"/>
    </source>
</evidence>
<evidence type="ECO:0000313" key="3">
    <source>
        <dbReference type="Proteomes" id="UP000604825"/>
    </source>
</evidence>